<keyword evidence="3" id="KW-1185">Reference proteome</keyword>
<evidence type="ECO:0000313" key="2">
    <source>
        <dbReference type="EMBL" id="KAJ8534779.1"/>
    </source>
</evidence>
<reference evidence="3" key="1">
    <citation type="journal article" date="2023" name="Proc. Natl. Acad. Sci. U.S.A.">
        <title>Genomic and structural basis for evolution of tropane alkaloid biosynthesis.</title>
        <authorList>
            <person name="Wanga Y.-J."/>
            <person name="Taina T."/>
            <person name="Yua J.-Y."/>
            <person name="Lia J."/>
            <person name="Xua B."/>
            <person name="Chenc J."/>
            <person name="D'Auriad J.C."/>
            <person name="Huanga J.-P."/>
            <person name="Huanga S.-X."/>
        </authorList>
    </citation>
    <scope>NUCLEOTIDE SEQUENCE [LARGE SCALE GENOMIC DNA]</scope>
    <source>
        <strain evidence="3">cv. KIB-2019</strain>
    </source>
</reference>
<feature type="compositionally biased region" description="Acidic residues" evidence="1">
    <location>
        <begin position="31"/>
        <end position="42"/>
    </location>
</feature>
<dbReference type="EMBL" id="JAJAGQ010000019">
    <property type="protein sequence ID" value="KAJ8534779.1"/>
    <property type="molecule type" value="Genomic_DNA"/>
</dbReference>
<proteinExistence type="predicted"/>
<feature type="region of interest" description="Disordered" evidence="1">
    <location>
        <begin position="119"/>
        <end position="168"/>
    </location>
</feature>
<comment type="caution">
    <text evidence="2">The sequence shown here is derived from an EMBL/GenBank/DDBJ whole genome shotgun (WGS) entry which is preliminary data.</text>
</comment>
<evidence type="ECO:0000256" key="1">
    <source>
        <dbReference type="SAM" id="MobiDB-lite"/>
    </source>
</evidence>
<feature type="compositionally biased region" description="Acidic residues" evidence="1">
    <location>
        <begin position="1"/>
        <end position="11"/>
    </location>
</feature>
<feature type="compositionally biased region" description="Basic and acidic residues" evidence="1">
    <location>
        <begin position="12"/>
        <end position="24"/>
    </location>
</feature>
<dbReference type="Proteomes" id="UP001152561">
    <property type="component" value="Unassembled WGS sequence"/>
</dbReference>
<accession>A0A9Q1LGM6</accession>
<name>A0A9Q1LGM6_9SOLA</name>
<protein>
    <submittedName>
        <fullName evidence="2">Uncharacterized protein</fullName>
    </submittedName>
</protein>
<feature type="region of interest" description="Disordered" evidence="1">
    <location>
        <begin position="1"/>
        <end position="54"/>
    </location>
</feature>
<sequence length="168" mass="18535">MAIDSMDDNADQPDKSAEMQDLKEVPNVGDEVTDSVDDDSGENADVQTDNPIDTQVSKELLSTAAEDEVNIDKLEKLSSDYCYMTVVSSGATMKEKNLDEISESVKAIEKLQEVNVEVLDNEGYTGQSEHDESQEISHPNNDEGKPQRAVFETTYSKEVGTYLTDQSD</sequence>
<dbReference type="AlphaFoldDB" id="A0A9Q1LGM6"/>
<evidence type="ECO:0000313" key="3">
    <source>
        <dbReference type="Proteomes" id="UP001152561"/>
    </source>
</evidence>
<feature type="compositionally biased region" description="Polar residues" evidence="1">
    <location>
        <begin position="45"/>
        <end position="54"/>
    </location>
</feature>
<organism evidence="2 3">
    <name type="scientific">Anisodus acutangulus</name>
    <dbReference type="NCBI Taxonomy" id="402998"/>
    <lineage>
        <taxon>Eukaryota</taxon>
        <taxon>Viridiplantae</taxon>
        <taxon>Streptophyta</taxon>
        <taxon>Embryophyta</taxon>
        <taxon>Tracheophyta</taxon>
        <taxon>Spermatophyta</taxon>
        <taxon>Magnoliopsida</taxon>
        <taxon>eudicotyledons</taxon>
        <taxon>Gunneridae</taxon>
        <taxon>Pentapetalae</taxon>
        <taxon>asterids</taxon>
        <taxon>lamiids</taxon>
        <taxon>Solanales</taxon>
        <taxon>Solanaceae</taxon>
        <taxon>Solanoideae</taxon>
        <taxon>Hyoscyameae</taxon>
        <taxon>Anisodus</taxon>
    </lineage>
</organism>
<feature type="compositionally biased region" description="Basic and acidic residues" evidence="1">
    <location>
        <begin position="128"/>
        <end position="146"/>
    </location>
</feature>
<gene>
    <name evidence="2" type="ORF">K7X08_016507</name>
</gene>